<dbReference type="InterPro" id="IPR002110">
    <property type="entry name" value="Ankyrin_rpt"/>
</dbReference>
<name>A0A9P4N6S5_9PLEO</name>
<dbReference type="OrthoDB" id="191139at2759"/>
<feature type="signal peptide" evidence="5">
    <location>
        <begin position="1"/>
        <end position="23"/>
    </location>
</feature>
<evidence type="ECO:0000256" key="5">
    <source>
        <dbReference type="SAM" id="SignalP"/>
    </source>
</evidence>
<dbReference type="Pfam" id="PF12796">
    <property type="entry name" value="Ank_2"/>
    <property type="match status" value="1"/>
</dbReference>
<dbReference type="Proteomes" id="UP000800093">
    <property type="component" value="Unassembled WGS sequence"/>
</dbReference>
<sequence length="383" mass="43453">MTEPVSNIVTLVTVSLAIIKATATFIQEAKVVDESIRKLLIILLDLRRLIKTVDSACRRATSREDDPSHFVKDALTRCRSRLEEVQHMVENLASKSSRTFLQKVALNVRTNRSKKDIDDSIKDIERLMDQIHKGISCWNLHMTSIIDRRTSEALSVTQSNAGRFELPQIAENESISPLARTWSEAETAYEYDMSVPHRLASSSTHNSISSTSTSSRLCQSRPSQNNSAIADIKLVKENSDWVDFHYQIKVCDGNDARIDAIKAVLQQHSEGSMLANSRDASERSPLHWAAQRGDVKLAQILLGFSANINAKDSQPCSVLDLAVEHNQEAFVEFLLVRHVDETGISKQNSLRFEEMKQAIEWRKRKYEKRMRRDEKHARNGEII</sequence>
<evidence type="ECO:0000256" key="4">
    <source>
        <dbReference type="SAM" id="MobiDB-lite"/>
    </source>
</evidence>
<keyword evidence="5" id="KW-0732">Signal</keyword>
<feature type="repeat" description="ANK" evidence="3">
    <location>
        <begin position="281"/>
        <end position="313"/>
    </location>
</feature>
<dbReference type="SUPFAM" id="SSF48403">
    <property type="entry name" value="Ankyrin repeat"/>
    <property type="match status" value="1"/>
</dbReference>
<dbReference type="PANTHER" id="PTHR24189:SF50">
    <property type="entry name" value="ANKYRIN REPEAT AND SOCS BOX PROTEIN 2"/>
    <property type="match status" value="1"/>
</dbReference>
<comment type="caution">
    <text evidence="6">The sequence shown here is derived from an EMBL/GenBank/DDBJ whole genome shotgun (WGS) entry which is preliminary data.</text>
</comment>
<keyword evidence="1" id="KW-0677">Repeat</keyword>
<dbReference type="EMBL" id="ML986611">
    <property type="protein sequence ID" value="KAF2265094.1"/>
    <property type="molecule type" value="Genomic_DNA"/>
</dbReference>
<evidence type="ECO:0000256" key="3">
    <source>
        <dbReference type="PROSITE-ProRule" id="PRU00023"/>
    </source>
</evidence>
<dbReference type="AlphaFoldDB" id="A0A9P4N6S5"/>
<evidence type="ECO:0000313" key="6">
    <source>
        <dbReference type="EMBL" id="KAF2265094.1"/>
    </source>
</evidence>
<evidence type="ECO:0000256" key="2">
    <source>
        <dbReference type="ARBA" id="ARBA00023043"/>
    </source>
</evidence>
<dbReference type="InterPro" id="IPR036770">
    <property type="entry name" value="Ankyrin_rpt-contain_sf"/>
</dbReference>
<accession>A0A9P4N6S5</accession>
<proteinExistence type="predicted"/>
<evidence type="ECO:0000313" key="7">
    <source>
        <dbReference type="Proteomes" id="UP000800093"/>
    </source>
</evidence>
<evidence type="ECO:0008006" key="8">
    <source>
        <dbReference type="Google" id="ProtNLM"/>
    </source>
</evidence>
<dbReference type="SMART" id="SM00248">
    <property type="entry name" value="ANK"/>
    <property type="match status" value="2"/>
</dbReference>
<dbReference type="Gene3D" id="1.25.40.20">
    <property type="entry name" value="Ankyrin repeat-containing domain"/>
    <property type="match status" value="1"/>
</dbReference>
<evidence type="ECO:0000256" key="1">
    <source>
        <dbReference type="ARBA" id="ARBA00022737"/>
    </source>
</evidence>
<gene>
    <name evidence="6" type="ORF">CC78DRAFT_212356</name>
</gene>
<keyword evidence="7" id="KW-1185">Reference proteome</keyword>
<dbReference type="InterPro" id="IPR050745">
    <property type="entry name" value="Multifunctional_regulatory"/>
</dbReference>
<dbReference type="PROSITE" id="PS50297">
    <property type="entry name" value="ANK_REP_REGION"/>
    <property type="match status" value="1"/>
</dbReference>
<dbReference type="PANTHER" id="PTHR24189">
    <property type="entry name" value="MYOTROPHIN"/>
    <property type="match status" value="1"/>
</dbReference>
<dbReference type="PROSITE" id="PS50088">
    <property type="entry name" value="ANK_REPEAT"/>
    <property type="match status" value="1"/>
</dbReference>
<protein>
    <recommendedName>
        <fullName evidence="8">Ankyrin repeat protein</fullName>
    </recommendedName>
</protein>
<organism evidence="6 7">
    <name type="scientific">Lojkania enalia</name>
    <dbReference type="NCBI Taxonomy" id="147567"/>
    <lineage>
        <taxon>Eukaryota</taxon>
        <taxon>Fungi</taxon>
        <taxon>Dikarya</taxon>
        <taxon>Ascomycota</taxon>
        <taxon>Pezizomycotina</taxon>
        <taxon>Dothideomycetes</taxon>
        <taxon>Pleosporomycetidae</taxon>
        <taxon>Pleosporales</taxon>
        <taxon>Pleosporales incertae sedis</taxon>
        <taxon>Lojkania</taxon>
    </lineage>
</organism>
<feature type="compositionally biased region" description="Low complexity" evidence="4">
    <location>
        <begin position="201"/>
        <end position="215"/>
    </location>
</feature>
<reference evidence="7" key="1">
    <citation type="journal article" date="2020" name="Stud. Mycol.">
        <title>101 Dothideomycetes genomes: A test case for predicting lifestyles and emergence of pathogens.</title>
        <authorList>
            <person name="Haridas S."/>
            <person name="Albert R."/>
            <person name="Binder M."/>
            <person name="Bloem J."/>
            <person name="LaButti K."/>
            <person name="Salamov A."/>
            <person name="Andreopoulos B."/>
            <person name="Baker S."/>
            <person name="Barry K."/>
            <person name="Bills G."/>
            <person name="Bluhm B."/>
            <person name="Cannon C."/>
            <person name="Castanera R."/>
            <person name="Culley D."/>
            <person name="Daum C."/>
            <person name="Ezra D."/>
            <person name="Gonzalez J."/>
            <person name="Henrissat B."/>
            <person name="Kuo A."/>
            <person name="Liang C."/>
            <person name="Lipzen A."/>
            <person name="Lutzoni F."/>
            <person name="Magnuson J."/>
            <person name="Mondo S."/>
            <person name="Nolan M."/>
            <person name="Ohm R."/>
            <person name="Pangilinan J."/>
            <person name="Park H.-J."/>
            <person name="Ramirez L."/>
            <person name="Alfaro M."/>
            <person name="Sun H."/>
            <person name="Tritt A."/>
            <person name="Yoshinaga Y."/>
            <person name="Zwiers L.-H."/>
            <person name="Turgeon B."/>
            <person name="Goodwin S."/>
            <person name="Spatafora J."/>
            <person name="Crous P."/>
            <person name="Grigoriev I."/>
        </authorList>
    </citation>
    <scope>NUCLEOTIDE SEQUENCE [LARGE SCALE GENOMIC DNA]</scope>
    <source>
        <strain evidence="7">CBS 304.66</strain>
    </source>
</reference>
<feature type="chain" id="PRO_5040438614" description="Ankyrin repeat protein" evidence="5">
    <location>
        <begin position="24"/>
        <end position="383"/>
    </location>
</feature>
<keyword evidence="2 3" id="KW-0040">ANK repeat</keyword>
<feature type="region of interest" description="Disordered" evidence="4">
    <location>
        <begin position="201"/>
        <end position="222"/>
    </location>
</feature>